<accession>A0A8J5T446</accession>
<protein>
    <submittedName>
        <fullName evidence="1">Uncharacterized protein</fullName>
    </submittedName>
</protein>
<dbReference type="EMBL" id="JAAALK010000282">
    <property type="protein sequence ID" value="KAG8078547.1"/>
    <property type="molecule type" value="Genomic_DNA"/>
</dbReference>
<gene>
    <name evidence="1" type="ORF">GUJ93_ZPchr0007g5746</name>
</gene>
<comment type="caution">
    <text evidence="1">The sequence shown here is derived from an EMBL/GenBank/DDBJ whole genome shotgun (WGS) entry which is preliminary data.</text>
</comment>
<evidence type="ECO:0000313" key="2">
    <source>
        <dbReference type="Proteomes" id="UP000729402"/>
    </source>
</evidence>
<reference evidence="1" key="1">
    <citation type="journal article" date="2021" name="bioRxiv">
        <title>Whole Genome Assembly and Annotation of Northern Wild Rice, Zizania palustris L., Supports a Whole Genome Duplication in the Zizania Genus.</title>
        <authorList>
            <person name="Haas M."/>
            <person name="Kono T."/>
            <person name="Macchietto M."/>
            <person name="Millas R."/>
            <person name="McGilp L."/>
            <person name="Shao M."/>
            <person name="Duquette J."/>
            <person name="Hirsch C.N."/>
            <person name="Kimball J."/>
        </authorList>
    </citation>
    <scope>NUCLEOTIDE SEQUENCE</scope>
    <source>
        <tissue evidence="1">Fresh leaf tissue</tissue>
    </source>
</reference>
<evidence type="ECO:0000313" key="1">
    <source>
        <dbReference type="EMBL" id="KAG8078547.1"/>
    </source>
</evidence>
<proteinExistence type="predicted"/>
<organism evidence="1 2">
    <name type="scientific">Zizania palustris</name>
    <name type="common">Northern wild rice</name>
    <dbReference type="NCBI Taxonomy" id="103762"/>
    <lineage>
        <taxon>Eukaryota</taxon>
        <taxon>Viridiplantae</taxon>
        <taxon>Streptophyta</taxon>
        <taxon>Embryophyta</taxon>
        <taxon>Tracheophyta</taxon>
        <taxon>Spermatophyta</taxon>
        <taxon>Magnoliopsida</taxon>
        <taxon>Liliopsida</taxon>
        <taxon>Poales</taxon>
        <taxon>Poaceae</taxon>
        <taxon>BOP clade</taxon>
        <taxon>Oryzoideae</taxon>
        <taxon>Oryzeae</taxon>
        <taxon>Zizaniinae</taxon>
        <taxon>Zizania</taxon>
    </lineage>
</organism>
<reference evidence="1" key="2">
    <citation type="submission" date="2021-02" db="EMBL/GenBank/DDBJ databases">
        <authorList>
            <person name="Kimball J.A."/>
            <person name="Haas M.W."/>
            <person name="Macchietto M."/>
            <person name="Kono T."/>
            <person name="Duquette J."/>
            <person name="Shao M."/>
        </authorList>
    </citation>
    <scope>NUCLEOTIDE SEQUENCE</scope>
    <source>
        <tissue evidence="1">Fresh leaf tissue</tissue>
    </source>
</reference>
<name>A0A8J5T446_ZIZPA</name>
<dbReference type="AlphaFoldDB" id="A0A8J5T446"/>
<sequence length="75" mass="8440">MGAERPCGVPWGARVRGRDAHGRTLRCGWVGVRRSALGCGVHICTVRCDWVQRGVFRHKYCLEKTVNKGEFITLL</sequence>
<keyword evidence="2" id="KW-1185">Reference proteome</keyword>
<dbReference type="Proteomes" id="UP000729402">
    <property type="component" value="Unassembled WGS sequence"/>
</dbReference>